<keyword evidence="3 6" id="KW-0808">Transferase</keyword>
<keyword evidence="4" id="KW-0663">Pyridoxal phosphate</keyword>
<evidence type="ECO:0000313" key="7">
    <source>
        <dbReference type="Proteomes" id="UP000590811"/>
    </source>
</evidence>
<dbReference type="Gene3D" id="3.90.1150.10">
    <property type="entry name" value="Aspartate Aminotransferase, domain 1"/>
    <property type="match status" value="1"/>
</dbReference>
<dbReference type="GO" id="GO:0008483">
    <property type="term" value="F:transaminase activity"/>
    <property type="evidence" value="ECO:0007669"/>
    <property type="project" value="UniProtKB-KW"/>
</dbReference>
<organism evidence="6 7">
    <name type="scientific">Terracoccus luteus</name>
    <dbReference type="NCBI Taxonomy" id="53356"/>
    <lineage>
        <taxon>Bacteria</taxon>
        <taxon>Bacillati</taxon>
        <taxon>Actinomycetota</taxon>
        <taxon>Actinomycetes</taxon>
        <taxon>Micrococcales</taxon>
        <taxon>Intrasporangiaceae</taxon>
        <taxon>Terracoccus</taxon>
    </lineage>
</organism>
<dbReference type="EMBL" id="JACHVT010000009">
    <property type="protein sequence ID" value="MBB2988265.1"/>
    <property type="molecule type" value="Genomic_DNA"/>
</dbReference>
<evidence type="ECO:0000256" key="1">
    <source>
        <dbReference type="ARBA" id="ARBA00001933"/>
    </source>
</evidence>
<dbReference type="SUPFAM" id="SSF53383">
    <property type="entry name" value="PLP-dependent transferases"/>
    <property type="match status" value="1"/>
</dbReference>
<dbReference type="Proteomes" id="UP000590811">
    <property type="component" value="Unassembled WGS sequence"/>
</dbReference>
<dbReference type="PANTHER" id="PTHR42790">
    <property type="entry name" value="AMINOTRANSFERASE"/>
    <property type="match status" value="1"/>
</dbReference>
<dbReference type="InterPro" id="IPR015421">
    <property type="entry name" value="PyrdxlP-dep_Trfase_major"/>
</dbReference>
<proteinExistence type="predicted"/>
<dbReference type="EC" id="2.6.1.103" evidence="6"/>
<protein>
    <submittedName>
        <fullName evidence="6">(S)-3,5-dihydroxyphenylglycine transaminase</fullName>
        <ecNumber evidence="6">2.6.1.103</ecNumber>
    </submittedName>
</protein>
<dbReference type="GO" id="GO:1901605">
    <property type="term" value="P:alpha-amino acid metabolic process"/>
    <property type="evidence" value="ECO:0007669"/>
    <property type="project" value="TreeGrafter"/>
</dbReference>
<dbReference type="InterPro" id="IPR015424">
    <property type="entry name" value="PyrdxlP-dep_Trfase"/>
</dbReference>
<keyword evidence="2 6" id="KW-0032">Aminotransferase</keyword>
<dbReference type="AlphaFoldDB" id="A0A839Q1S5"/>
<evidence type="ECO:0000259" key="5">
    <source>
        <dbReference type="Pfam" id="PF00155"/>
    </source>
</evidence>
<reference evidence="6 7" key="1">
    <citation type="submission" date="2020-08" db="EMBL/GenBank/DDBJ databases">
        <title>Genomic Encyclopedia of Type Strains, Phase IV (KMG-V): Genome sequencing to study the core and pangenomes of soil and plant-associated prokaryotes.</title>
        <authorList>
            <person name="Whitman W."/>
        </authorList>
    </citation>
    <scope>NUCLEOTIDE SEQUENCE [LARGE SCALE GENOMIC DNA]</scope>
    <source>
        <strain evidence="6 7">B3ACCR2</strain>
    </source>
</reference>
<dbReference type="InterPro" id="IPR050859">
    <property type="entry name" value="Class-I_PLP-dep_aminotransf"/>
</dbReference>
<dbReference type="InterPro" id="IPR004839">
    <property type="entry name" value="Aminotransferase_I/II_large"/>
</dbReference>
<comment type="caution">
    <text evidence="6">The sequence shown here is derived from an EMBL/GenBank/DDBJ whole genome shotgun (WGS) entry which is preliminary data.</text>
</comment>
<name>A0A839Q1S5_9MICO</name>
<evidence type="ECO:0000256" key="4">
    <source>
        <dbReference type="ARBA" id="ARBA00022898"/>
    </source>
</evidence>
<comment type="cofactor">
    <cofactor evidence="1">
        <name>pyridoxal 5'-phosphate</name>
        <dbReference type="ChEBI" id="CHEBI:597326"/>
    </cofactor>
</comment>
<dbReference type="PANTHER" id="PTHR42790:SF19">
    <property type="entry name" value="KYNURENINE_ALPHA-AMINOADIPATE AMINOTRANSFERASE, MITOCHONDRIAL"/>
    <property type="match status" value="1"/>
</dbReference>
<dbReference type="Gene3D" id="3.40.640.10">
    <property type="entry name" value="Type I PLP-dependent aspartate aminotransferase-like (Major domain)"/>
    <property type="match status" value="1"/>
</dbReference>
<evidence type="ECO:0000256" key="3">
    <source>
        <dbReference type="ARBA" id="ARBA00022679"/>
    </source>
</evidence>
<feature type="domain" description="Aminotransferase class I/classII large" evidence="5">
    <location>
        <begin position="104"/>
        <end position="429"/>
    </location>
</feature>
<evidence type="ECO:0000313" key="6">
    <source>
        <dbReference type="EMBL" id="MBB2988265.1"/>
    </source>
</evidence>
<dbReference type="InterPro" id="IPR015422">
    <property type="entry name" value="PyrdxlP-dep_Trfase_small"/>
</dbReference>
<accession>A0A839Q1S5</accession>
<dbReference type="CDD" id="cd00609">
    <property type="entry name" value="AAT_like"/>
    <property type="match status" value="1"/>
</dbReference>
<dbReference type="GO" id="GO:0030170">
    <property type="term" value="F:pyridoxal phosphate binding"/>
    <property type="evidence" value="ECO:0007669"/>
    <property type="project" value="InterPro"/>
</dbReference>
<gene>
    <name evidence="6" type="ORF">FHW14_003459</name>
</gene>
<evidence type="ECO:0000256" key="2">
    <source>
        <dbReference type="ARBA" id="ARBA00022576"/>
    </source>
</evidence>
<dbReference type="Pfam" id="PF00155">
    <property type="entry name" value="Aminotran_1_2"/>
    <property type="match status" value="1"/>
</dbReference>
<sequence>MMTDPAAGASSPRPQALPVDDLADFAASDAAEGITFLNEVAARFPDAISFAAGRPHEGFMSLDDIGRDLQTYRSWLQDRGVRDDEARARVLQYGPATGIVNDVIVEHLAKDEGIAVRPDAVLLTNGAAEALWLTLATVLRPERDDLLVVAPNYPGVWGAAESLGLVTRPAPADEDLGRSLESAAQLSFQAGRRPRAVYLSSDSGNPTGVSLTERQRSEVLGVARDLDLVVIEDNPYSLVAGPADRRPSLKELDPDGAVVRLGSFSKTIFPGLRVGYAVADRLVQRSDGTTETLATTMSRLKAMVSVNTSPVAQACVAGRLISNGLSLRHANSAVAQTYRRNRTAMVEALRRRLSDIDGVSWMTPDSGFFLQLDTTFDLGDDELLRSAEEFGVLWTPLRHFYGAHPAPAGMRLSYSFTDPDEIDRGVERLARFLTETSTNTKESHVG</sequence>